<proteinExistence type="predicted"/>
<sequence>MGSSQSATTRPDAGQEAKKSTSLYRKYQDKKGPRPISDDDILKYTGKTRDELKSWADGQPGVGKNQLAGKLAVGSASGLGGVATGAGYGGWGPSAEPQGANRGMKFPPEHHESQPKVVDDDDDDD</sequence>
<dbReference type="AlphaFoldDB" id="A0A0A1V4K0"/>
<evidence type="ECO:0000256" key="1">
    <source>
        <dbReference type="SAM" id="MobiDB-lite"/>
    </source>
</evidence>
<gene>
    <name evidence="2" type="ORF">X797_002143</name>
</gene>
<dbReference type="EMBL" id="JELW01000002">
    <property type="protein sequence ID" value="EXV04468.1"/>
    <property type="molecule type" value="Genomic_DNA"/>
</dbReference>
<feature type="region of interest" description="Disordered" evidence="1">
    <location>
        <begin position="1"/>
        <end position="41"/>
    </location>
</feature>
<dbReference type="Proteomes" id="UP000030151">
    <property type="component" value="Unassembled WGS sequence"/>
</dbReference>
<feature type="compositionally biased region" description="Basic and acidic residues" evidence="1">
    <location>
        <begin position="107"/>
        <end position="118"/>
    </location>
</feature>
<dbReference type="OrthoDB" id="4837859at2759"/>
<name>A0A0A1V4K0_9HYPO</name>
<feature type="compositionally biased region" description="Basic and acidic residues" evidence="1">
    <location>
        <begin position="26"/>
        <end position="41"/>
    </location>
</feature>
<dbReference type="eggNOG" id="ENOG502SY2H">
    <property type="taxonomic scope" value="Eukaryota"/>
</dbReference>
<protein>
    <submittedName>
        <fullName evidence="2">Uncharacterized protein</fullName>
    </submittedName>
</protein>
<organism evidence="2 3">
    <name type="scientific">Metarhizium robertsii</name>
    <dbReference type="NCBI Taxonomy" id="568076"/>
    <lineage>
        <taxon>Eukaryota</taxon>
        <taxon>Fungi</taxon>
        <taxon>Dikarya</taxon>
        <taxon>Ascomycota</taxon>
        <taxon>Pezizomycotina</taxon>
        <taxon>Sordariomycetes</taxon>
        <taxon>Hypocreomycetidae</taxon>
        <taxon>Hypocreales</taxon>
        <taxon>Clavicipitaceae</taxon>
        <taxon>Metarhizium</taxon>
    </lineage>
</organism>
<accession>A0A0A1V4K0</accession>
<feature type="region of interest" description="Disordered" evidence="1">
    <location>
        <begin position="76"/>
        <end position="125"/>
    </location>
</feature>
<dbReference type="HOGENOM" id="CLU_160126_0_0_1"/>
<feature type="compositionally biased region" description="Gly residues" evidence="1">
    <location>
        <begin position="77"/>
        <end position="92"/>
    </location>
</feature>
<reference evidence="2 3" key="1">
    <citation type="submission" date="2014-02" db="EMBL/GenBank/DDBJ databases">
        <title>The genome sequence of the entomopathogenic fungus Metarhizium robertsii ARSEF 2575.</title>
        <authorList>
            <person name="Giuliano Garisto Donzelli B."/>
            <person name="Roe B.A."/>
            <person name="Macmil S.L."/>
            <person name="Krasnoff S.B."/>
            <person name="Gibson D.M."/>
        </authorList>
    </citation>
    <scope>NUCLEOTIDE SEQUENCE [LARGE SCALE GENOMIC DNA]</scope>
    <source>
        <strain evidence="2 3">ARSEF 2575</strain>
    </source>
</reference>
<comment type="caution">
    <text evidence="2">The sequence shown here is derived from an EMBL/GenBank/DDBJ whole genome shotgun (WGS) entry which is preliminary data.</text>
</comment>
<evidence type="ECO:0000313" key="3">
    <source>
        <dbReference type="Proteomes" id="UP000030151"/>
    </source>
</evidence>
<evidence type="ECO:0000313" key="2">
    <source>
        <dbReference type="EMBL" id="EXV04468.1"/>
    </source>
</evidence>